<evidence type="ECO:0000313" key="12">
    <source>
        <dbReference type="EMBL" id="KAF9966695.1"/>
    </source>
</evidence>
<dbReference type="GO" id="GO:0004842">
    <property type="term" value="F:ubiquitin-protein transferase activity"/>
    <property type="evidence" value="ECO:0007669"/>
    <property type="project" value="InterPro"/>
</dbReference>
<dbReference type="Proteomes" id="UP000749646">
    <property type="component" value="Unassembled WGS sequence"/>
</dbReference>
<proteinExistence type="predicted"/>
<accession>A0A9P6JBJ7</accession>
<gene>
    <name evidence="12" type="ORF">BGZ65_000290</name>
</gene>
<evidence type="ECO:0000256" key="3">
    <source>
        <dbReference type="ARBA" id="ARBA00004906"/>
    </source>
</evidence>
<sequence>PFQPVATAHYMSYRQSEEMLICSRQVNDKYGIAKVSMRDFSNNLHAIIPIHSQTIKDVQCYTSDSVANKSLVLTASMDKTLKLTSALSQHVVLS</sequence>
<dbReference type="InterPro" id="IPR037381">
    <property type="entry name" value="RFWD3"/>
</dbReference>
<dbReference type="InterPro" id="IPR056527">
    <property type="entry name" value="WD40_RFWD3"/>
</dbReference>
<keyword evidence="10" id="KW-0539">Nucleus</keyword>
<evidence type="ECO:0000256" key="5">
    <source>
        <dbReference type="ARBA" id="ARBA00022679"/>
    </source>
</evidence>
<dbReference type="PANTHER" id="PTHR16047">
    <property type="entry name" value="RFWD3 PROTEIN"/>
    <property type="match status" value="1"/>
</dbReference>
<evidence type="ECO:0000256" key="6">
    <source>
        <dbReference type="ARBA" id="ARBA00022737"/>
    </source>
</evidence>
<evidence type="ECO:0000256" key="7">
    <source>
        <dbReference type="ARBA" id="ARBA00022763"/>
    </source>
</evidence>
<keyword evidence="4" id="KW-0963">Cytoplasm</keyword>
<protein>
    <recommendedName>
        <fullName evidence="11">E3 ubiquitin-protein ligase RFWD3-like WD40 domain-containing protein</fullName>
    </recommendedName>
</protein>
<dbReference type="AlphaFoldDB" id="A0A9P6JBJ7"/>
<comment type="pathway">
    <text evidence="3">Protein modification; protein ubiquitination.</text>
</comment>
<evidence type="ECO:0000256" key="1">
    <source>
        <dbReference type="ARBA" id="ARBA00004123"/>
    </source>
</evidence>
<comment type="subcellular location">
    <subcellularLocation>
        <location evidence="2">Cytoplasm</location>
    </subcellularLocation>
    <subcellularLocation>
        <location evidence="1">Nucleus</location>
    </subcellularLocation>
</comment>
<evidence type="ECO:0000256" key="9">
    <source>
        <dbReference type="ARBA" id="ARBA00023204"/>
    </source>
</evidence>
<dbReference type="Pfam" id="PF23419">
    <property type="entry name" value="WD40_RFWD3"/>
    <property type="match status" value="1"/>
</dbReference>
<keyword evidence="5" id="KW-0808">Transferase</keyword>
<evidence type="ECO:0000256" key="4">
    <source>
        <dbReference type="ARBA" id="ARBA00022490"/>
    </source>
</evidence>
<dbReference type="GO" id="GO:0016567">
    <property type="term" value="P:protein ubiquitination"/>
    <property type="evidence" value="ECO:0007669"/>
    <property type="project" value="InterPro"/>
</dbReference>
<feature type="non-terminal residue" evidence="12">
    <location>
        <position position="94"/>
    </location>
</feature>
<dbReference type="EMBL" id="JAAAHW010005737">
    <property type="protein sequence ID" value="KAF9966695.1"/>
    <property type="molecule type" value="Genomic_DNA"/>
</dbReference>
<dbReference type="GO" id="GO:0005634">
    <property type="term" value="C:nucleus"/>
    <property type="evidence" value="ECO:0007669"/>
    <property type="project" value="UniProtKB-SubCell"/>
</dbReference>
<keyword evidence="7" id="KW-0227">DNA damage</keyword>
<evidence type="ECO:0000259" key="11">
    <source>
        <dbReference type="Pfam" id="PF23419"/>
    </source>
</evidence>
<keyword evidence="13" id="KW-1185">Reference proteome</keyword>
<name>A0A9P6JBJ7_9FUNG</name>
<reference evidence="12" key="1">
    <citation type="journal article" date="2020" name="Fungal Divers.">
        <title>Resolving the Mortierellaceae phylogeny through synthesis of multi-gene phylogenetics and phylogenomics.</title>
        <authorList>
            <person name="Vandepol N."/>
            <person name="Liber J."/>
            <person name="Desiro A."/>
            <person name="Na H."/>
            <person name="Kennedy M."/>
            <person name="Barry K."/>
            <person name="Grigoriev I.V."/>
            <person name="Miller A.N."/>
            <person name="O'Donnell K."/>
            <person name="Stajich J.E."/>
            <person name="Bonito G."/>
        </authorList>
    </citation>
    <scope>NUCLEOTIDE SEQUENCE</scope>
    <source>
        <strain evidence="12">MES-2147</strain>
    </source>
</reference>
<dbReference type="OrthoDB" id="8062037at2759"/>
<keyword evidence="8" id="KW-0833">Ubl conjugation pathway</keyword>
<evidence type="ECO:0000256" key="10">
    <source>
        <dbReference type="ARBA" id="ARBA00023242"/>
    </source>
</evidence>
<feature type="non-terminal residue" evidence="12">
    <location>
        <position position="1"/>
    </location>
</feature>
<organism evidence="12 13">
    <name type="scientific">Modicella reniformis</name>
    <dbReference type="NCBI Taxonomy" id="1440133"/>
    <lineage>
        <taxon>Eukaryota</taxon>
        <taxon>Fungi</taxon>
        <taxon>Fungi incertae sedis</taxon>
        <taxon>Mucoromycota</taxon>
        <taxon>Mortierellomycotina</taxon>
        <taxon>Mortierellomycetes</taxon>
        <taxon>Mortierellales</taxon>
        <taxon>Mortierellaceae</taxon>
        <taxon>Modicella</taxon>
    </lineage>
</organism>
<comment type="caution">
    <text evidence="12">The sequence shown here is derived from an EMBL/GenBank/DDBJ whole genome shotgun (WGS) entry which is preliminary data.</text>
</comment>
<keyword evidence="6" id="KW-0677">Repeat</keyword>
<dbReference type="GO" id="GO:0005737">
    <property type="term" value="C:cytoplasm"/>
    <property type="evidence" value="ECO:0007669"/>
    <property type="project" value="UniProtKB-SubCell"/>
</dbReference>
<feature type="domain" description="E3 ubiquitin-protein ligase RFWD3-like WD40" evidence="11">
    <location>
        <begin position="10"/>
        <end position="92"/>
    </location>
</feature>
<dbReference type="PANTHER" id="PTHR16047:SF7">
    <property type="entry name" value="E3 UBIQUITIN-PROTEIN LIGASE RFWD3"/>
    <property type="match status" value="1"/>
</dbReference>
<evidence type="ECO:0000256" key="2">
    <source>
        <dbReference type="ARBA" id="ARBA00004496"/>
    </source>
</evidence>
<dbReference type="GO" id="GO:0036297">
    <property type="term" value="P:interstrand cross-link repair"/>
    <property type="evidence" value="ECO:0007669"/>
    <property type="project" value="InterPro"/>
</dbReference>
<evidence type="ECO:0000313" key="13">
    <source>
        <dbReference type="Proteomes" id="UP000749646"/>
    </source>
</evidence>
<evidence type="ECO:0000256" key="8">
    <source>
        <dbReference type="ARBA" id="ARBA00022786"/>
    </source>
</evidence>
<keyword evidence="9" id="KW-0234">DNA repair</keyword>